<accession>A0A099GLL8</accession>
<evidence type="ECO:0000313" key="1">
    <source>
        <dbReference type="EMBL" id="KGJ23734.1"/>
    </source>
</evidence>
<proteinExistence type="predicted"/>
<comment type="caution">
    <text evidence="1">The sequence shown here is derived from an EMBL/GenBank/DDBJ whole genome shotgun (WGS) entry which is preliminary data.</text>
</comment>
<dbReference type="EMBL" id="JRKQ01000001">
    <property type="protein sequence ID" value="KGJ23734.1"/>
    <property type="molecule type" value="Genomic_DNA"/>
</dbReference>
<dbReference type="Proteomes" id="UP000029858">
    <property type="component" value="Unassembled WGS sequence"/>
</dbReference>
<name>A0A099GLL8_9RHOB</name>
<organism evidence="1 2">
    <name type="scientific">Paracoccus sanguinis</name>
    <dbReference type="NCBI Taxonomy" id="1545044"/>
    <lineage>
        <taxon>Bacteria</taxon>
        <taxon>Pseudomonadati</taxon>
        <taxon>Pseudomonadota</taxon>
        <taxon>Alphaproteobacteria</taxon>
        <taxon>Rhodobacterales</taxon>
        <taxon>Paracoccaceae</taxon>
        <taxon>Paracoccus</taxon>
    </lineage>
</organism>
<dbReference type="RefSeq" id="WP_036706246.1">
    <property type="nucleotide sequence ID" value="NZ_JRKQ01000001.1"/>
</dbReference>
<gene>
    <name evidence="1" type="ORF">IX56_00175</name>
</gene>
<dbReference type="AlphaFoldDB" id="A0A099GLL8"/>
<sequence length="68" mass="6799">MGVMLGVLIPKRGEVPLETAFRRAMTALAVVLVMAAAAPGLAVALAVNAASCRAPAADSAQIGGHFPE</sequence>
<protein>
    <submittedName>
        <fullName evidence="1">Uncharacterized protein</fullName>
    </submittedName>
</protein>
<evidence type="ECO:0000313" key="2">
    <source>
        <dbReference type="Proteomes" id="UP000029858"/>
    </source>
</evidence>
<reference evidence="1 2" key="2">
    <citation type="submission" date="2014-10" db="EMBL/GenBank/DDBJ databases">
        <title>Paracoccus sanguinis sp. nov., isolated from clinical specimens of New York State patients.</title>
        <authorList>
            <person name="Mingle L.A."/>
            <person name="Cole J.A."/>
            <person name="Lapierre P."/>
            <person name="Musser K.A."/>
        </authorList>
    </citation>
    <scope>NUCLEOTIDE SEQUENCE [LARGE SCALE GENOMIC DNA]</scope>
    <source>
        <strain evidence="1 2">5503</strain>
    </source>
</reference>
<reference evidence="1 2" key="1">
    <citation type="submission" date="2014-09" db="EMBL/GenBank/DDBJ databases">
        <authorList>
            <person name="McGinnis J.M."/>
            <person name="Wolfgang W.J."/>
        </authorList>
    </citation>
    <scope>NUCLEOTIDE SEQUENCE [LARGE SCALE GENOMIC DNA]</scope>
    <source>
        <strain evidence="1 2">5503</strain>
    </source>
</reference>